<name>A0A841Q515_9BACI</name>
<dbReference type="EC" id="3.4.13.9" evidence="3"/>
<sequence>MFSIEEYRERMRKTKQKMNEQGMEVLILVNPSNMYYLSGYDAWSFYVHQMLVVMIDEEQPIWIGREMDANSAKISTWMHNDNVIPYPDDYVQNDVKHPMEFAANILKEIGQANRVIGVEMETHYFSALSYQKLVKSLPNATIIDAGQLVNWVRVIKSPQEINYMKKAGKIAELAMQRAYETIDEGVRECDVAANIYQAQVSGTAEYGGDYPAIVPMIPSGRKTSAPHFTWTDDRYDRNDPAIIELAGCYKRYHSPLARTMVIGQPSQQMEETAKVVTEGLNETLEVIKPGITSEEIEAVWRKTIGQYGYEKTSRLGYSVGLSYPPDWGEHTISVRKGDRTIIQPNMTLHLIPGLWFENYGVEISEAIRITDNGYETLANFPRDLYMKQPSPSLFVNGNLLSRENY</sequence>
<dbReference type="Proteomes" id="UP000581688">
    <property type="component" value="Unassembled WGS sequence"/>
</dbReference>
<organism evidence="3 4">
    <name type="scientific">Salirhabdus euzebyi</name>
    <dbReference type="NCBI Taxonomy" id="394506"/>
    <lineage>
        <taxon>Bacteria</taxon>
        <taxon>Bacillati</taxon>
        <taxon>Bacillota</taxon>
        <taxon>Bacilli</taxon>
        <taxon>Bacillales</taxon>
        <taxon>Bacillaceae</taxon>
        <taxon>Salirhabdus</taxon>
    </lineage>
</organism>
<keyword evidence="4" id="KW-1185">Reference proteome</keyword>
<evidence type="ECO:0000313" key="3">
    <source>
        <dbReference type="EMBL" id="MBB6453501.1"/>
    </source>
</evidence>
<protein>
    <submittedName>
        <fullName evidence="3">Xaa-Pro dipeptidase</fullName>
        <ecNumber evidence="3">3.4.13.9</ecNumber>
    </submittedName>
</protein>
<keyword evidence="3" id="KW-0645">Protease</keyword>
<dbReference type="InterPro" id="IPR036005">
    <property type="entry name" value="Creatinase/aminopeptidase-like"/>
</dbReference>
<gene>
    <name evidence="3" type="ORF">HNQ94_001950</name>
</gene>
<dbReference type="GO" id="GO:0102009">
    <property type="term" value="F:proline dipeptidase activity"/>
    <property type="evidence" value="ECO:0007669"/>
    <property type="project" value="UniProtKB-EC"/>
</dbReference>
<dbReference type="EMBL" id="JACHGH010000005">
    <property type="protein sequence ID" value="MBB6453501.1"/>
    <property type="molecule type" value="Genomic_DNA"/>
</dbReference>
<dbReference type="InterPro" id="IPR050659">
    <property type="entry name" value="Peptidase_M24B"/>
</dbReference>
<dbReference type="Gene3D" id="3.90.230.10">
    <property type="entry name" value="Creatinase/methionine aminopeptidase superfamily"/>
    <property type="match status" value="1"/>
</dbReference>
<keyword evidence="3" id="KW-0378">Hydrolase</keyword>
<evidence type="ECO:0000259" key="1">
    <source>
        <dbReference type="Pfam" id="PF00557"/>
    </source>
</evidence>
<dbReference type="SUPFAM" id="SSF53092">
    <property type="entry name" value="Creatinase/prolidase N-terminal domain"/>
    <property type="match status" value="1"/>
</dbReference>
<dbReference type="AlphaFoldDB" id="A0A841Q515"/>
<dbReference type="PANTHER" id="PTHR46112:SF2">
    <property type="entry name" value="XAA-PRO AMINOPEPTIDASE P-RELATED"/>
    <property type="match status" value="1"/>
</dbReference>
<dbReference type="Pfam" id="PF00557">
    <property type="entry name" value="Peptidase_M24"/>
    <property type="match status" value="1"/>
</dbReference>
<dbReference type="Pfam" id="PF01321">
    <property type="entry name" value="Creatinase_N"/>
    <property type="match status" value="1"/>
</dbReference>
<proteinExistence type="predicted"/>
<dbReference type="PANTHER" id="PTHR46112">
    <property type="entry name" value="AMINOPEPTIDASE"/>
    <property type="match status" value="1"/>
</dbReference>
<comment type="caution">
    <text evidence="3">The sequence shown here is derived from an EMBL/GenBank/DDBJ whole genome shotgun (WGS) entry which is preliminary data.</text>
</comment>
<dbReference type="InterPro" id="IPR000994">
    <property type="entry name" value="Pept_M24"/>
</dbReference>
<dbReference type="CDD" id="cd01066">
    <property type="entry name" value="APP_MetAP"/>
    <property type="match status" value="1"/>
</dbReference>
<dbReference type="SUPFAM" id="SSF55920">
    <property type="entry name" value="Creatinase/aminopeptidase"/>
    <property type="match status" value="1"/>
</dbReference>
<dbReference type="InterPro" id="IPR029149">
    <property type="entry name" value="Creatin/AminoP/Spt16_N"/>
</dbReference>
<evidence type="ECO:0000259" key="2">
    <source>
        <dbReference type="Pfam" id="PF01321"/>
    </source>
</evidence>
<dbReference type="Gene3D" id="3.40.350.10">
    <property type="entry name" value="Creatinase/prolidase N-terminal domain"/>
    <property type="match status" value="1"/>
</dbReference>
<feature type="domain" description="Peptidase M24" evidence="1">
    <location>
        <begin position="163"/>
        <end position="371"/>
    </location>
</feature>
<reference evidence="3 4" key="1">
    <citation type="submission" date="2020-08" db="EMBL/GenBank/DDBJ databases">
        <title>Genomic Encyclopedia of Type Strains, Phase IV (KMG-IV): sequencing the most valuable type-strain genomes for metagenomic binning, comparative biology and taxonomic classification.</title>
        <authorList>
            <person name="Goeker M."/>
        </authorList>
    </citation>
    <scope>NUCLEOTIDE SEQUENCE [LARGE SCALE GENOMIC DNA]</scope>
    <source>
        <strain evidence="3 4">DSM 19612</strain>
    </source>
</reference>
<feature type="domain" description="Creatinase N-terminal" evidence="2">
    <location>
        <begin position="10"/>
        <end position="155"/>
    </location>
</feature>
<keyword evidence="3" id="KW-0224">Dipeptidase</keyword>
<dbReference type="InterPro" id="IPR000587">
    <property type="entry name" value="Creatinase_N"/>
</dbReference>
<evidence type="ECO:0000313" key="4">
    <source>
        <dbReference type="Proteomes" id="UP000581688"/>
    </source>
</evidence>
<accession>A0A841Q515</accession>